<keyword evidence="6" id="KW-1185">Reference proteome</keyword>
<accession>W9B013</accession>
<dbReference type="PRINTS" id="PR00682">
    <property type="entry name" value="IPNSYNTHASE"/>
</dbReference>
<comment type="pathway">
    <text evidence="1">Antibiotic biosynthesis.</text>
</comment>
<evidence type="ECO:0000313" key="6">
    <source>
        <dbReference type="Proteomes" id="UP000028870"/>
    </source>
</evidence>
<gene>
    <name evidence="5" type="ORF">BN977_02995</name>
</gene>
<dbReference type="InterPro" id="IPR044861">
    <property type="entry name" value="IPNS-like_FE2OG_OXY"/>
</dbReference>
<dbReference type="AlphaFoldDB" id="W9B013"/>
<dbReference type="InterPro" id="IPR050231">
    <property type="entry name" value="Iron_ascorbate_oxido_reductase"/>
</dbReference>
<dbReference type="PROSITE" id="PS51471">
    <property type="entry name" value="FE2OG_OXY"/>
    <property type="match status" value="1"/>
</dbReference>
<dbReference type="EMBL" id="CCBB010000001">
    <property type="protein sequence ID" value="CDO08176.1"/>
    <property type="molecule type" value="Genomic_DNA"/>
</dbReference>
<dbReference type="SUPFAM" id="SSF51197">
    <property type="entry name" value="Clavaminate synthase-like"/>
    <property type="match status" value="1"/>
</dbReference>
<dbReference type="GO" id="GO:0017000">
    <property type="term" value="P:antibiotic biosynthetic process"/>
    <property type="evidence" value="ECO:0007669"/>
    <property type="project" value="UniProtKB-KW"/>
</dbReference>
<keyword evidence="3" id="KW-0479">Metal-binding</keyword>
<dbReference type="GO" id="GO:0046872">
    <property type="term" value="F:metal ion binding"/>
    <property type="evidence" value="ECO:0007669"/>
    <property type="project" value="UniProtKB-KW"/>
</dbReference>
<dbReference type="Pfam" id="PF03171">
    <property type="entry name" value="2OG-FeII_Oxy"/>
    <property type="match status" value="1"/>
</dbReference>
<evidence type="ECO:0000313" key="5">
    <source>
        <dbReference type="EMBL" id="CDO08176.1"/>
    </source>
</evidence>
<comment type="similarity">
    <text evidence="3">Belongs to the iron/ascorbate-dependent oxidoreductase family.</text>
</comment>
<reference evidence="5" key="2">
    <citation type="submission" date="2014-03" db="EMBL/GenBank/DDBJ databases">
        <authorList>
            <person name="Urmite Genomes"/>
        </authorList>
    </citation>
    <scope>NUCLEOTIDE SEQUENCE</scope>
    <source>
        <strain evidence="5">DSM 44829</strain>
    </source>
</reference>
<keyword evidence="3" id="KW-0560">Oxidoreductase</keyword>
<keyword evidence="3" id="KW-0408">Iron</keyword>
<dbReference type="STRING" id="258533.BN977_02995"/>
<comment type="caution">
    <text evidence="5">The sequence shown here is derived from an EMBL/GenBank/DDBJ whole genome shotgun (WGS) entry which is preliminary data.</text>
</comment>
<dbReference type="InterPro" id="IPR027443">
    <property type="entry name" value="IPNS-like_sf"/>
</dbReference>
<dbReference type="InterPro" id="IPR026992">
    <property type="entry name" value="DIOX_N"/>
</dbReference>
<keyword evidence="2" id="KW-0045">Antibiotic biosynthesis</keyword>
<evidence type="ECO:0000256" key="2">
    <source>
        <dbReference type="ARBA" id="ARBA00023194"/>
    </source>
</evidence>
<name>W9B013_MYCCO</name>
<sequence>MTSAIPLVDLSLWRHGSDADRAALAATVDQALIGSGFLMVSGHGIAPELRARIRDAVREFFTLDPATKERYATAVGGRGWVPPGKEANGYLLGVELPPDLKESFVSGHDHSSGDADVDAEWFPPNVWPVEVPGLQALCDTYAVAMRELAAELLTLLAVAAGLPDSWFVDRCTDSPHTFNINRYPALNRTGPVEEGQFRIAPHTDFGTITILDREAGYGGLQVCTREGHWIDAPVIPDAYTINIGDLMARWTGDRWTSTLHRVLPPSADAPDEELISLIFFFEANLDQVIESFPPPLGQAHDYQPVMTSDYLRSKYAAIAVP</sequence>
<dbReference type="Pfam" id="PF14226">
    <property type="entry name" value="DIOX_N"/>
    <property type="match status" value="1"/>
</dbReference>
<protein>
    <submittedName>
        <fullName evidence="5">2OG-Fe(II) oxygenase</fullName>
    </submittedName>
</protein>
<evidence type="ECO:0000256" key="1">
    <source>
        <dbReference type="ARBA" id="ARBA00004792"/>
    </source>
</evidence>
<dbReference type="GO" id="GO:0016491">
    <property type="term" value="F:oxidoreductase activity"/>
    <property type="evidence" value="ECO:0007669"/>
    <property type="project" value="UniProtKB-KW"/>
</dbReference>
<dbReference type="Proteomes" id="UP000028870">
    <property type="component" value="Unassembled WGS sequence"/>
</dbReference>
<evidence type="ECO:0000256" key="3">
    <source>
        <dbReference type="RuleBase" id="RU003682"/>
    </source>
</evidence>
<proteinExistence type="inferred from homology"/>
<organism evidence="5 6">
    <name type="scientific">Mycolicibacterium cosmeticum</name>
    <dbReference type="NCBI Taxonomy" id="258533"/>
    <lineage>
        <taxon>Bacteria</taxon>
        <taxon>Bacillati</taxon>
        <taxon>Actinomycetota</taxon>
        <taxon>Actinomycetes</taxon>
        <taxon>Mycobacteriales</taxon>
        <taxon>Mycobacteriaceae</taxon>
        <taxon>Mycolicibacterium</taxon>
    </lineage>
</organism>
<dbReference type="InterPro" id="IPR005123">
    <property type="entry name" value="Oxoglu/Fe-dep_dioxygenase_dom"/>
</dbReference>
<dbReference type="eggNOG" id="COG3491">
    <property type="taxonomic scope" value="Bacteria"/>
</dbReference>
<dbReference type="RefSeq" id="WP_036398025.1">
    <property type="nucleotide sequence ID" value="NZ_CCBB010000001.1"/>
</dbReference>
<reference evidence="5" key="1">
    <citation type="submission" date="2014-03" db="EMBL/GenBank/DDBJ databases">
        <title>Draft Genome Sequence of Mycobacterium cosmeticum DSM 44829.</title>
        <authorList>
            <person name="Croce O."/>
            <person name="Robert C."/>
            <person name="Raoult D."/>
            <person name="Drancourt M."/>
        </authorList>
    </citation>
    <scope>NUCLEOTIDE SEQUENCE [LARGE SCALE GENOMIC DNA]</scope>
    <source>
        <strain evidence="5">DSM 44829</strain>
    </source>
</reference>
<dbReference type="PANTHER" id="PTHR47990">
    <property type="entry name" value="2-OXOGLUTARATE (2OG) AND FE(II)-DEPENDENT OXYGENASE SUPERFAMILY PROTEIN-RELATED"/>
    <property type="match status" value="1"/>
</dbReference>
<evidence type="ECO:0000259" key="4">
    <source>
        <dbReference type="PROSITE" id="PS51471"/>
    </source>
</evidence>
<dbReference type="Gene3D" id="2.60.120.330">
    <property type="entry name" value="B-lactam Antibiotic, Isopenicillin N Synthase, Chain"/>
    <property type="match status" value="1"/>
</dbReference>
<feature type="domain" description="Fe2OG dioxygenase" evidence="4">
    <location>
        <begin position="171"/>
        <end position="283"/>
    </location>
</feature>
<dbReference type="OrthoDB" id="21825at2"/>